<comment type="caution">
    <text evidence="2">The sequence shown here is derived from an EMBL/GenBank/DDBJ whole genome shotgun (WGS) entry which is preliminary data.</text>
</comment>
<dbReference type="EMBL" id="CAXKWB010174629">
    <property type="protein sequence ID" value="CAL4252431.1"/>
    <property type="molecule type" value="Genomic_DNA"/>
</dbReference>
<dbReference type="Pfam" id="PF02867">
    <property type="entry name" value="Ribonuc_red_lgC"/>
    <property type="match status" value="1"/>
</dbReference>
<dbReference type="SUPFAM" id="SSF51998">
    <property type="entry name" value="PFL-like glycyl radical enzymes"/>
    <property type="match status" value="1"/>
</dbReference>
<reference evidence="2 3" key="1">
    <citation type="submission" date="2024-05" db="EMBL/GenBank/DDBJ databases">
        <authorList>
            <person name="Wallberg A."/>
        </authorList>
    </citation>
    <scope>NUCLEOTIDE SEQUENCE [LARGE SCALE GENOMIC DNA]</scope>
</reference>
<feature type="non-terminal residue" evidence="2">
    <location>
        <position position="1"/>
    </location>
</feature>
<sequence>CFLGLGCFEGKSFKTWYLQFFAMMSFTSTAQILGNNEAIAACTSNIYSRRVLSAEFQNVWLNLHLHSSNVQQIKVAKLYTTLLKYFKQVFSNGKVIHSHRNSNYVSSYTFWTSLIIEAETTFAKFGYFT</sequence>
<dbReference type="Proteomes" id="UP001497623">
    <property type="component" value="Unassembled WGS sequence"/>
</dbReference>
<keyword evidence="3" id="KW-1185">Reference proteome</keyword>
<dbReference type="InterPro" id="IPR000788">
    <property type="entry name" value="RNR_lg_C"/>
</dbReference>
<evidence type="ECO:0000313" key="2">
    <source>
        <dbReference type="EMBL" id="CAL4252431.1"/>
    </source>
</evidence>
<evidence type="ECO:0000313" key="3">
    <source>
        <dbReference type="Proteomes" id="UP001497623"/>
    </source>
</evidence>
<proteinExistence type="predicted"/>
<protein>
    <recommendedName>
        <fullName evidence="1">Ribonucleotide reductase large subunit C-terminal domain-containing protein</fullName>
    </recommendedName>
</protein>
<organism evidence="2 3">
    <name type="scientific">Meganyctiphanes norvegica</name>
    <name type="common">Northern krill</name>
    <name type="synonym">Thysanopoda norvegica</name>
    <dbReference type="NCBI Taxonomy" id="48144"/>
    <lineage>
        <taxon>Eukaryota</taxon>
        <taxon>Metazoa</taxon>
        <taxon>Ecdysozoa</taxon>
        <taxon>Arthropoda</taxon>
        <taxon>Crustacea</taxon>
        <taxon>Multicrustacea</taxon>
        <taxon>Malacostraca</taxon>
        <taxon>Eumalacostraca</taxon>
        <taxon>Eucarida</taxon>
        <taxon>Euphausiacea</taxon>
        <taxon>Euphausiidae</taxon>
        <taxon>Meganyctiphanes</taxon>
    </lineage>
</organism>
<gene>
    <name evidence="2" type="ORF">MNOR_LOCUS41858</name>
</gene>
<name>A0AAV2SXF7_MEGNR</name>
<accession>A0AAV2SXF7</accession>
<dbReference type="AlphaFoldDB" id="A0AAV2SXF7"/>
<evidence type="ECO:0000259" key="1">
    <source>
        <dbReference type="Pfam" id="PF02867"/>
    </source>
</evidence>
<feature type="domain" description="Ribonucleotide reductase large subunit C-terminal" evidence="1">
    <location>
        <begin position="19"/>
        <end position="118"/>
    </location>
</feature>